<feature type="non-terminal residue" evidence="1">
    <location>
        <position position="112"/>
    </location>
</feature>
<protein>
    <submittedName>
        <fullName evidence="1">Uncharacterized protein</fullName>
    </submittedName>
</protein>
<accession>A0A0F9LWF8</accession>
<name>A0A0F9LWF8_9ZZZZ</name>
<comment type="caution">
    <text evidence="1">The sequence shown here is derived from an EMBL/GenBank/DDBJ whole genome shotgun (WGS) entry which is preliminary data.</text>
</comment>
<evidence type="ECO:0000313" key="1">
    <source>
        <dbReference type="EMBL" id="KKM99454.1"/>
    </source>
</evidence>
<gene>
    <name evidence="1" type="ORF">LCGC14_1147640</name>
</gene>
<proteinExistence type="predicted"/>
<dbReference type="AlphaFoldDB" id="A0A0F9LWF8"/>
<dbReference type="EMBL" id="LAZR01005496">
    <property type="protein sequence ID" value="KKM99454.1"/>
    <property type="molecule type" value="Genomic_DNA"/>
</dbReference>
<reference evidence="1" key="1">
    <citation type="journal article" date="2015" name="Nature">
        <title>Complex archaea that bridge the gap between prokaryotes and eukaryotes.</title>
        <authorList>
            <person name="Spang A."/>
            <person name="Saw J.H."/>
            <person name="Jorgensen S.L."/>
            <person name="Zaremba-Niedzwiedzka K."/>
            <person name="Martijn J."/>
            <person name="Lind A.E."/>
            <person name="van Eijk R."/>
            <person name="Schleper C."/>
            <person name="Guy L."/>
            <person name="Ettema T.J."/>
        </authorList>
    </citation>
    <scope>NUCLEOTIDE SEQUENCE</scope>
</reference>
<organism evidence="1">
    <name type="scientific">marine sediment metagenome</name>
    <dbReference type="NCBI Taxonomy" id="412755"/>
    <lineage>
        <taxon>unclassified sequences</taxon>
        <taxon>metagenomes</taxon>
        <taxon>ecological metagenomes</taxon>
    </lineage>
</organism>
<sequence>MVYLTRHPLGIVVFMEVSEKLDLIQKKVRAQAKQDRRVEKGGQQEFPSAFTKIKYEDDKIGLSEVKDYWLSKLSCEPKQFGVEEFADMLEETDWFINDFQIAFKELHDEGKV</sequence>